<name>A0ABY7ER67_MYAAR</name>
<evidence type="ECO:0000313" key="2">
    <source>
        <dbReference type="Proteomes" id="UP001164746"/>
    </source>
</evidence>
<organism evidence="1 2">
    <name type="scientific">Mya arenaria</name>
    <name type="common">Soft-shell clam</name>
    <dbReference type="NCBI Taxonomy" id="6604"/>
    <lineage>
        <taxon>Eukaryota</taxon>
        <taxon>Metazoa</taxon>
        <taxon>Spiralia</taxon>
        <taxon>Lophotrochozoa</taxon>
        <taxon>Mollusca</taxon>
        <taxon>Bivalvia</taxon>
        <taxon>Autobranchia</taxon>
        <taxon>Heteroconchia</taxon>
        <taxon>Euheterodonta</taxon>
        <taxon>Imparidentia</taxon>
        <taxon>Neoheterodontei</taxon>
        <taxon>Myida</taxon>
        <taxon>Myoidea</taxon>
        <taxon>Myidae</taxon>
        <taxon>Mya</taxon>
    </lineage>
</organism>
<reference evidence="1" key="1">
    <citation type="submission" date="2022-11" db="EMBL/GenBank/DDBJ databases">
        <title>Centuries of genome instability and evolution in soft-shell clam transmissible cancer (bioRxiv).</title>
        <authorList>
            <person name="Hart S.F.M."/>
            <person name="Yonemitsu M.A."/>
            <person name="Giersch R.M."/>
            <person name="Beal B.F."/>
            <person name="Arriagada G."/>
            <person name="Davis B.W."/>
            <person name="Ostrander E.A."/>
            <person name="Goff S.P."/>
            <person name="Metzger M.J."/>
        </authorList>
    </citation>
    <scope>NUCLEOTIDE SEQUENCE</scope>
    <source>
        <strain evidence="1">MELC-2E11</strain>
        <tissue evidence="1">Siphon/mantle</tissue>
    </source>
</reference>
<dbReference type="Proteomes" id="UP001164746">
    <property type="component" value="Chromosome 8"/>
</dbReference>
<sequence>MKIHEKQKQNEIYDKVQIQSKNEINNLGKIRAKVIDYLDRREKELLDNIKEVKTEDESLLAALKTEFVSTKARLEAMRTKMTSEDLSVNQRYVATRRAKKELRETEGKLEKMAGRLKARKIWFSMDTATWQLLESSTGLGRLNVSGEFRRENQFLLKVYTNNFCHSFDCMLKLVDDAGNNVVDDAVDERE</sequence>
<gene>
    <name evidence="1" type="ORF">MAR_026633</name>
</gene>
<proteinExistence type="predicted"/>
<keyword evidence="2" id="KW-1185">Reference proteome</keyword>
<accession>A0ABY7ER67</accession>
<dbReference type="EMBL" id="CP111019">
    <property type="protein sequence ID" value="WAR12453.1"/>
    <property type="molecule type" value="Genomic_DNA"/>
</dbReference>
<evidence type="ECO:0000313" key="1">
    <source>
        <dbReference type="EMBL" id="WAR12453.1"/>
    </source>
</evidence>
<protein>
    <submittedName>
        <fullName evidence="1">Uncharacterized protein</fullName>
    </submittedName>
</protein>